<keyword evidence="2" id="KW-1185">Reference proteome</keyword>
<name>A0A9W6JWE0_9HYPH</name>
<protein>
    <submittedName>
        <fullName evidence="1">Uncharacterized protein</fullName>
    </submittedName>
</protein>
<gene>
    <name evidence="1" type="ORF">GCM10017653_25570</name>
</gene>
<evidence type="ECO:0000313" key="2">
    <source>
        <dbReference type="Proteomes" id="UP001143330"/>
    </source>
</evidence>
<reference evidence="1" key="2">
    <citation type="submission" date="2023-01" db="EMBL/GenBank/DDBJ databases">
        <authorList>
            <person name="Sun Q."/>
            <person name="Evtushenko L."/>
        </authorList>
    </citation>
    <scope>NUCLEOTIDE SEQUENCE</scope>
    <source>
        <strain evidence="1">VKM B-2789</strain>
    </source>
</reference>
<comment type="caution">
    <text evidence="1">The sequence shown here is derived from an EMBL/GenBank/DDBJ whole genome shotgun (WGS) entry which is preliminary data.</text>
</comment>
<sequence length="103" mass="11609">MQISNLFGSDARRTECDVPFYKPAVARRHDGFFAHGWLLVKTSALGLFSLIRRTAHVVTAVASPQRPTISASGDGRHRSRKRAVRRHAAILGYVMQRCRKILH</sequence>
<organism evidence="1 2">
    <name type="scientific">Ancylobacter defluvii</name>
    <dbReference type="NCBI Taxonomy" id="1282440"/>
    <lineage>
        <taxon>Bacteria</taxon>
        <taxon>Pseudomonadati</taxon>
        <taxon>Pseudomonadota</taxon>
        <taxon>Alphaproteobacteria</taxon>
        <taxon>Hyphomicrobiales</taxon>
        <taxon>Xanthobacteraceae</taxon>
        <taxon>Ancylobacter</taxon>
    </lineage>
</organism>
<proteinExistence type="predicted"/>
<dbReference type="AlphaFoldDB" id="A0A9W6JWE0"/>
<dbReference type="Proteomes" id="UP001143330">
    <property type="component" value="Unassembled WGS sequence"/>
</dbReference>
<reference evidence="1" key="1">
    <citation type="journal article" date="2014" name="Int. J. Syst. Evol. Microbiol.">
        <title>Complete genome sequence of Corynebacterium casei LMG S-19264T (=DSM 44701T), isolated from a smear-ripened cheese.</title>
        <authorList>
            <consortium name="US DOE Joint Genome Institute (JGI-PGF)"/>
            <person name="Walter F."/>
            <person name="Albersmeier A."/>
            <person name="Kalinowski J."/>
            <person name="Ruckert C."/>
        </authorList>
    </citation>
    <scope>NUCLEOTIDE SEQUENCE</scope>
    <source>
        <strain evidence="1">VKM B-2789</strain>
    </source>
</reference>
<dbReference type="EMBL" id="BSFM01000013">
    <property type="protein sequence ID" value="GLK84487.1"/>
    <property type="molecule type" value="Genomic_DNA"/>
</dbReference>
<evidence type="ECO:0000313" key="1">
    <source>
        <dbReference type="EMBL" id="GLK84487.1"/>
    </source>
</evidence>
<accession>A0A9W6JWE0</accession>